<evidence type="ECO:0000313" key="2">
    <source>
        <dbReference type="EMBL" id="GMI32492.1"/>
    </source>
</evidence>
<feature type="compositionally biased region" description="Acidic residues" evidence="1">
    <location>
        <begin position="200"/>
        <end position="221"/>
    </location>
</feature>
<feature type="compositionally biased region" description="Low complexity" evidence="1">
    <location>
        <begin position="561"/>
        <end position="573"/>
    </location>
</feature>
<keyword evidence="3" id="KW-1185">Reference proteome</keyword>
<sequence length="1267" mass="142901">MVAPSLSTGKSLKSLRKGSSRDATGSVGQSSGSIRKFNRGKSGSATETPIKTPAIDERDKGKKNLSSVASKRNTVRYVRNTSGDSIDSVGREGTSSPVPRSPMRKFTRNRTSDEEEGEEGKFLGHSIIRTSPKSSQGEVSPPRFVAKPISPHHPQNFRNASKYKEEREKRELAKKERNPREKLSSPSEKFGEEKGGEGKDNDDDASWDGLDSDDDDDDDDDSMPKSHQPFKNSGTNGSSKNPALNLNFSALLGHSEEEKVEQKKSESDGNKYPINKKGFVRQRSSSMIEIPSSLKQNVLETDDGTTIKANPKKPLSRRGSANAVTGASSRMNRRGSISGVLSIETDYDAFGKSTNLAFGTEVLTPKIAVPKMFRERSESPMAVQGKGKLNRRGSITNFLAGSIGNSLGGSFDAQESNKEEHHRKRSILKIGTNKLLEKVGMAGRSSPEPDSAGRKERSGSRERSGRERSGRERSGREGGGRRRSLRERSGRERSVSREKANGEKESPKESPKSPKEKAQRRTSLREKKRRSAGFKEDIEEIIEDDGGKFGEDDDDYDDESQGSQGSESLSESLSESESDEEDSFEDVTLTNDFWSHNAVKLRGGDKGRVRNTVRLDPYNVKRALDPETWNSIRYMEGVVVESGNGKIHGYYSCIICEDRIIFLPLSGMKFTEVVFREFGISGHIIMVPANEIMSCGYMRGEENTGMLWGNNEWNARSLHIKLNLLSQVNDAGDAKKLQKLAGQMHIYSFEQNSKVMFHICRMWIDCFTRMKARIPLVKEESEIEMATKFLEECERIVGSSKRAYQDHIHAMSHLASELINDITLKRLFFARTSVMSFAFHCIKDFEEDMAFEKGSKSRCLLVMRRIVVCFKLIYSVLFNSTAVSERYQFYFLGDTMLNHVAWYAKDFHTFIHNFVASTGFTPAKLTINDVKKLTNLRTMRRSMGLHSKVKRPGLMTRESMNAILDMDEVRQELAEEEYGRRVGTRKGKPRKTLQTLQEKRKSGTQQKSPRSPRSSRSPRENAGDISPQLSPRSVEENKEMFYILSDALVDYQVAVLVQLQDMVTNYNLECHNLQGRFIHEQRETVATKVKQAHEGFAEIEFNISSFFDILFQRMITLIDDIKSVDGSFAPTQNILDKLERLNFLIPNMSPRGHQTMEEISEFEGTKGLHKLNQPTIAMYNYSRLLYNLVNDDLFTREEAKMSGEEELKSFIGNKENISFFRRSGDVHLQLAVSFIKKTQNWMGIKGMGNDDDVEGGMFDLDDDFDIE</sequence>
<feature type="compositionally biased region" description="Basic and acidic residues" evidence="1">
    <location>
        <begin position="451"/>
        <end position="525"/>
    </location>
</feature>
<feature type="compositionally biased region" description="Basic and acidic residues" evidence="1">
    <location>
        <begin position="162"/>
        <end position="199"/>
    </location>
</feature>
<feature type="compositionally biased region" description="Basic and acidic residues" evidence="1">
    <location>
        <begin position="254"/>
        <end position="269"/>
    </location>
</feature>
<accession>A0A9W7G554</accession>
<feature type="region of interest" description="Disordered" evidence="1">
    <location>
        <begin position="299"/>
        <end position="330"/>
    </location>
</feature>
<protein>
    <submittedName>
        <fullName evidence="2">Uncharacterized protein</fullName>
    </submittedName>
</protein>
<reference evidence="3" key="1">
    <citation type="journal article" date="2023" name="Commun. Biol.">
        <title>Genome analysis of Parmales, the sister group of diatoms, reveals the evolutionary specialization of diatoms from phago-mixotrophs to photoautotrophs.</title>
        <authorList>
            <person name="Ban H."/>
            <person name="Sato S."/>
            <person name="Yoshikawa S."/>
            <person name="Yamada K."/>
            <person name="Nakamura Y."/>
            <person name="Ichinomiya M."/>
            <person name="Sato N."/>
            <person name="Blanc-Mathieu R."/>
            <person name="Endo H."/>
            <person name="Kuwata A."/>
            <person name="Ogata H."/>
        </authorList>
    </citation>
    <scope>NUCLEOTIDE SEQUENCE [LARGE SCALE GENOMIC DNA]</scope>
</reference>
<feature type="compositionally biased region" description="Acidic residues" evidence="1">
    <location>
        <begin position="574"/>
        <end position="585"/>
    </location>
</feature>
<dbReference type="AlphaFoldDB" id="A0A9W7G554"/>
<feature type="compositionally biased region" description="Polar residues" evidence="1">
    <location>
        <begin position="128"/>
        <end position="138"/>
    </location>
</feature>
<feature type="compositionally biased region" description="Basic residues" evidence="1">
    <location>
        <begin position="982"/>
        <end position="991"/>
    </location>
</feature>
<feature type="compositionally biased region" description="Polar residues" evidence="1">
    <location>
        <begin position="22"/>
        <end position="33"/>
    </location>
</feature>
<evidence type="ECO:0000313" key="3">
    <source>
        <dbReference type="Proteomes" id="UP001165065"/>
    </source>
</evidence>
<comment type="caution">
    <text evidence="2">The sequence shown here is derived from an EMBL/GenBank/DDBJ whole genome shotgun (WGS) entry which is preliminary data.</text>
</comment>
<proteinExistence type="predicted"/>
<feature type="compositionally biased region" description="Low complexity" evidence="1">
    <location>
        <begin position="1"/>
        <end position="12"/>
    </location>
</feature>
<name>A0A9W7G554_9STRA</name>
<feature type="region of interest" description="Disordered" evidence="1">
    <location>
        <begin position="978"/>
        <end position="1031"/>
    </location>
</feature>
<dbReference type="OrthoDB" id="204803at2759"/>
<feature type="compositionally biased region" description="Polar residues" evidence="1">
    <location>
        <begin position="229"/>
        <end position="248"/>
    </location>
</feature>
<dbReference type="Proteomes" id="UP001165065">
    <property type="component" value="Unassembled WGS sequence"/>
</dbReference>
<feature type="region of interest" description="Disordered" evidence="1">
    <location>
        <begin position="1"/>
        <end position="285"/>
    </location>
</feature>
<evidence type="ECO:0000256" key="1">
    <source>
        <dbReference type="SAM" id="MobiDB-lite"/>
    </source>
</evidence>
<feature type="region of interest" description="Disordered" evidence="1">
    <location>
        <begin position="403"/>
        <end position="586"/>
    </location>
</feature>
<gene>
    <name evidence="2" type="ORF">TrCOL_g1189</name>
</gene>
<dbReference type="EMBL" id="BRYA01000019">
    <property type="protein sequence ID" value="GMI32492.1"/>
    <property type="molecule type" value="Genomic_DNA"/>
</dbReference>
<organism evidence="2 3">
    <name type="scientific">Triparma columacea</name>
    <dbReference type="NCBI Taxonomy" id="722753"/>
    <lineage>
        <taxon>Eukaryota</taxon>
        <taxon>Sar</taxon>
        <taxon>Stramenopiles</taxon>
        <taxon>Ochrophyta</taxon>
        <taxon>Bolidophyceae</taxon>
        <taxon>Parmales</taxon>
        <taxon>Triparmaceae</taxon>
        <taxon>Triparma</taxon>
    </lineage>
</organism>
<feature type="compositionally biased region" description="Acidic residues" evidence="1">
    <location>
        <begin position="551"/>
        <end position="560"/>
    </location>
</feature>